<dbReference type="AlphaFoldDB" id="A0A1M6HFQ1"/>
<reference evidence="1 2" key="1">
    <citation type="submission" date="2016-11" db="EMBL/GenBank/DDBJ databases">
        <authorList>
            <person name="Jaros S."/>
            <person name="Januszkiewicz K."/>
            <person name="Wedrychowicz H."/>
        </authorList>
    </citation>
    <scope>NUCLEOTIDE SEQUENCE [LARGE SCALE GENOMIC DNA]</scope>
    <source>
        <strain evidence="1 2">DSM 12906</strain>
    </source>
</reference>
<evidence type="ECO:0000313" key="1">
    <source>
        <dbReference type="EMBL" id="SHJ20983.1"/>
    </source>
</evidence>
<name>A0A1M6HFQ1_9ACTN</name>
<dbReference type="Proteomes" id="UP000184512">
    <property type="component" value="Unassembled WGS sequence"/>
</dbReference>
<organism evidence="1 2">
    <name type="scientific">Tessaracoccus bendigoensis DSM 12906</name>
    <dbReference type="NCBI Taxonomy" id="1123357"/>
    <lineage>
        <taxon>Bacteria</taxon>
        <taxon>Bacillati</taxon>
        <taxon>Actinomycetota</taxon>
        <taxon>Actinomycetes</taxon>
        <taxon>Propionibacteriales</taxon>
        <taxon>Propionibacteriaceae</taxon>
        <taxon>Tessaracoccus</taxon>
    </lineage>
</organism>
<proteinExistence type="predicted"/>
<protein>
    <submittedName>
        <fullName evidence="1">Uncharacterized protein</fullName>
    </submittedName>
</protein>
<accession>A0A1M6HFQ1</accession>
<sequence>MVDLIHKRSLGPRYSYDALKVPARRTDPSVNGAYARSNNRPIPPCRSRFMSSIESAPAHIPATSAITFAPAWEPLSVGTLNRP</sequence>
<keyword evidence="2" id="KW-1185">Reference proteome</keyword>
<dbReference type="EMBL" id="FQZG01000032">
    <property type="protein sequence ID" value="SHJ20983.1"/>
    <property type="molecule type" value="Genomic_DNA"/>
</dbReference>
<gene>
    <name evidence="1" type="ORF">SAMN02745244_01973</name>
</gene>
<evidence type="ECO:0000313" key="2">
    <source>
        <dbReference type="Proteomes" id="UP000184512"/>
    </source>
</evidence>